<dbReference type="AlphaFoldDB" id="A0A0D0N7H9"/>
<dbReference type="Proteomes" id="UP000032066">
    <property type="component" value="Unassembled WGS sequence"/>
</dbReference>
<feature type="transmembrane region" description="Helical" evidence="1">
    <location>
        <begin position="45"/>
        <end position="69"/>
    </location>
</feature>
<dbReference type="EMBL" id="JXZB01000004">
    <property type="protein sequence ID" value="KIQ64125.1"/>
    <property type="molecule type" value="Genomic_DNA"/>
</dbReference>
<evidence type="ECO:0008006" key="4">
    <source>
        <dbReference type="Google" id="ProtNLM"/>
    </source>
</evidence>
<evidence type="ECO:0000313" key="2">
    <source>
        <dbReference type="EMBL" id="KIQ64125.1"/>
    </source>
</evidence>
<feature type="transmembrane region" description="Helical" evidence="1">
    <location>
        <begin position="130"/>
        <end position="148"/>
    </location>
</feature>
<evidence type="ECO:0000313" key="3">
    <source>
        <dbReference type="Proteomes" id="UP000032066"/>
    </source>
</evidence>
<protein>
    <recommendedName>
        <fullName evidence="4">DUF3995 domain-containing protein</fullName>
    </recommendedName>
</protein>
<proteinExistence type="predicted"/>
<dbReference type="Pfam" id="PF13160">
    <property type="entry name" value="DUF3995"/>
    <property type="match status" value="1"/>
</dbReference>
<keyword evidence="1" id="KW-1133">Transmembrane helix</keyword>
<evidence type="ECO:0000256" key="1">
    <source>
        <dbReference type="SAM" id="Phobius"/>
    </source>
</evidence>
<organism evidence="2 3">
    <name type="scientific">Kitasatospora griseola</name>
    <name type="common">Streptomyces griseolosporeus</name>
    <dbReference type="NCBI Taxonomy" id="2064"/>
    <lineage>
        <taxon>Bacteria</taxon>
        <taxon>Bacillati</taxon>
        <taxon>Actinomycetota</taxon>
        <taxon>Actinomycetes</taxon>
        <taxon>Kitasatosporales</taxon>
        <taxon>Streptomycetaceae</taxon>
        <taxon>Kitasatospora</taxon>
    </lineage>
</organism>
<dbReference type="PATRIC" id="fig|2064.6.peg.6577"/>
<name>A0A0D0N7H9_KITGR</name>
<gene>
    <name evidence="2" type="ORF">TR51_31015</name>
</gene>
<comment type="caution">
    <text evidence="2">The sequence shown here is derived from an EMBL/GenBank/DDBJ whole genome shotgun (WGS) entry which is preliminary data.</text>
</comment>
<accession>A0A0D0N7H9</accession>
<sequence>MRSSFRRVAALAAAFWSAGFALVHLYWLLGGRAGLPGSLSVLDNTPLLVVDVVAIPLCAAAAALALALVRPWGGRLPARGLLWAARGTAVVLIVHAAPSVPDWAALAAGHRSVAELSATARFATLLYEPFFLAGGLLFGCAVFGRRLLPGDGGRR</sequence>
<keyword evidence="1" id="KW-0812">Transmembrane</keyword>
<reference evidence="2 3" key="1">
    <citation type="submission" date="2015-02" db="EMBL/GenBank/DDBJ databases">
        <title>Draft genome sequence of Kitasatospora griseola MF730-N6, a bafilomycin, terpentecin and satosporin producer.</title>
        <authorList>
            <person name="Arens J.C."/>
            <person name="Haltli B."/>
            <person name="Kerr R.G."/>
        </authorList>
    </citation>
    <scope>NUCLEOTIDE SEQUENCE [LARGE SCALE GENOMIC DNA]</scope>
    <source>
        <strain evidence="2 3">MF730-N6</strain>
    </source>
</reference>
<feature type="transmembrane region" description="Helical" evidence="1">
    <location>
        <begin position="81"/>
        <end position="98"/>
    </location>
</feature>
<keyword evidence="1" id="KW-0472">Membrane</keyword>
<dbReference type="InterPro" id="IPR025058">
    <property type="entry name" value="DUF3995"/>
</dbReference>
<keyword evidence="3" id="KW-1185">Reference proteome</keyword>